<organism evidence="3 4">
    <name type="scientific">Littorina saxatilis</name>
    <dbReference type="NCBI Taxonomy" id="31220"/>
    <lineage>
        <taxon>Eukaryota</taxon>
        <taxon>Metazoa</taxon>
        <taxon>Spiralia</taxon>
        <taxon>Lophotrochozoa</taxon>
        <taxon>Mollusca</taxon>
        <taxon>Gastropoda</taxon>
        <taxon>Caenogastropoda</taxon>
        <taxon>Littorinimorpha</taxon>
        <taxon>Littorinoidea</taxon>
        <taxon>Littorinidae</taxon>
        <taxon>Littorina</taxon>
    </lineage>
</organism>
<accession>A0AAN9BNK2</accession>
<dbReference type="GO" id="GO:0045505">
    <property type="term" value="F:dynein intermediate chain binding"/>
    <property type="evidence" value="ECO:0007669"/>
    <property type="project" value="TreeGrafter"/>
</dbReference>
<dbReference type="EMBL" id="JBAMIC010000004">
    <property type="protein sequence ID" value="KAK7108777.1"/>
    <property type="molecule type" value="Genomic_DNA"/>
</dbReference>
<dbReference type="Gene3D" id="3.30.1140.40">
    <property type="entry name" value="Tctex-1"/>
    <property type="match status" value="1"/>
</dbReference>
<feature type="compositionally biased region" description="Polar residues" evidence="2">
    <location>
        <begin position="56"/>
        <end position="65"/>
    </location>
</feature>
<dbReference type="Proteomes" id="UP001374579">
    <property type="component" value="Unassembled WGS sequence"/>
</dbReference>
<dbReference type="PANTHER" id="PTHR21255:SF65">
    <property type="entry name" value="TCTEX1 DOMAIN-CONTAINING PROTEIN 2"/>
    <property type="match status" value="1"/>
</dbReference>
<name>A0AAN9BNK2_9CAEN</name>
<evidence type="ECO:0000256" key="2">
    <source>
        <dbReference type="SAM" id="MobiDB-lite"/>
    </source>
</evidence>
<comment type="similarity">
    <text evidence="1">Belongs to the dynein light chain Tctex-type family.</text>
</comment>
<dbReference type="InterPro" id="IPR005334">
    <property type="entry name" value="Tctex-1-like"/>
</dbReference>
<dbReference type="GO" id="GO:0005868">
    <property type="term" value="C:cytoplasmic dynein complex"/>
    <property type="evidence" value="ECO:0007669"/>
    <property type="project" value="TreeGrafter"/>
</dbReference>
<comment type="caution">
    <text evidence="3">The sequence shown here is derived from an EMBL/GenBank/DDBJ whole genome shotgun (WGS) entry which is preliminary data.</text>
</comment>
<dbReference type="GO" id="GO:0005737">
    <property type="term" value="C:cytoplasm"/>
    <property type="evidence" value="ECO:0007669"/>
    <property type="project" value="TreeGrafter"/>
</dbReference>
<protein>
    <submittedName>
        <fullName evidence="3">Uncharacterized protein</fullName>
    </submittedName>
</protein>
<dbReference type="CDD" id="cd21451">
    <property type="entry name" value="DLC-like_TCTEX1D"/>
    <property type="match status" value="1"/>
</dbReference>
<dbReference type="AlphaFoldDB" id="A0AAN9BNK2"/>
<proteinExistence type="inferred from homology"/>
<gene>
    <name evidence="3" type="ORF">V1264_016446</name>
</gene>
<reference evidence="3 4" key="1">
    <citation type="submission" date="2024-02" db="EMBL/GenBank/DDBJ databases">
        <title>Chromosome-scale genome assembly of the rough periwinkle Littorina saxatilis.</title>
        <authorList>
            <person name="De Jode A."/>
            <person name="Faria R."/>
            <person name="Formenti G."/>
            <person name="Sims Y."/>
            <person name="Smith T.P."/>
            <person name="Tracey A."/>
            <person name="Wood J.M.D."/>
            <person name="Zagrodzka Z.B."/>
            <person name="Johannesson K."/>
            <person name="Butlin R.K."/>
            <person name="Leder E.H."/>
        </authorList>
    </citation>
    <scope>NUCLEOTIDE SEQUENCE [LARGE SCALE GENOMIC DNA]</scope>
    <source>
        <strain evidence="3">Snail1</strain>
        <tissue evidence="3">Muscle</tissue>
    </source>
</reference>
<evidence type="ECO:0000313" key="3">
    <source>
        <dbReference type="EMBL" id="KAK7108777.1"/>
    </source>
</evidence>
<dbReference type="PANTHER" id="PTHR21255">
    <property type="entry name" value="T-COMPLEX-ASSOCIATED-TESTIS-EXPRESSED 1/ DYNEIN LIGHT CHAIN"/>
    <property type="match status" value="1"/>
</dbReference>
<dbReference type="Pfam" id="PF03645">
    <property type="entry name" value="Tctex-1"/>
    <property type="match status" value="1"/>
</dbReference>
<dbReference type="GO" id="GO:0007018">
    <property type="term" value="P:microtubule-based movement"/>
    <property type="evidence" value="ECO:0007669"/>
    <property type="project" value="TreeGrafter"/>
</dbReference>
<dbReference type="InterPro" id="IPR038586">
    <property type="entry name" value="Tctex-1-like_sf"/>
</dbReference>
<evidence type="ECO:0000313" key="4">
    <source>
        <dbReference type="Proteomes" id="UP001374579"/>
    </source>
</evidence>
<keyword evidence="4" id="KW-1185">Reference proteome</keyword>
<evidence type="ECO:0000256" key="1">
    <source>
        <dbReference type="ARBA" id="ARBA00005361"/>
    </source>
</evidence>
<sequence length="173" mass="19756">MADLLRPSQVGVAGRRRTIIRLTPGAHGRLKNLSNGTAKEGSDAPDSSRPMHFKQENSYRMTPQQDSEKFQPGKVKKAMFDVLEERLQGVTYDSRTCQDLAKELAAEIQKRVKEFRWHRYRVVCQVTLGQQTQQGLQVASRCVWDHMLDNQASITYDNKSVFAVAQCYGVYFE</sequence>
<feature type="region of interest" description="Disordered" evidence="2">
    <location>
        <begin position="23"/>
        <end position="72"/>
    </location>
</feature>